<keyword evidence="1" id="KW-0853">WD repeat</keyword>
<dbReference type="PROSITE" id="PS50082">
    <property type="entry name" value="WD_REPEATS_2"/>
    <property type="match status" value="2"/>
</dbReference>
<name>A0A6P7PE83_BETSP</name>
<proteinExistence type="predicted"/>
<organism evidence="2 3">
    <name type="scientific">Betta splendens</name>
    <name type="common">Siamese fighting fish</name>
    <dbReference type="NCBI Taxonomy" id="158456"/>
    <lineage>
        <taxon>Eukaryota</taxon>
        <taxon>Metazoa</taxon>
        <taxon>Chordata</taxon>
        <taxon>Craniata</taxon>
        <taxon>Vertebrata</taxon>
        <taxon>Euteleostomi</taxon>
        <taxon>Actinopterygii</taxon>
        <taxon>Neopterygii</taxon>
        <taxon>Teleostei</taxon>
        <taxon>Neoteleostei</taxon>
        <taxon>Acanthomorphata</taxon>
        <taxon>Anabantaria</taxon>
        <taxon>Anabantiformes</taxon>
        <taxon>Anabantoidei</taxon>
        <taxon>Osphronemidae</taxon>
        <taxon>Betta</taxon>
    </lineage>
</organism>
<dbReference type="Proteomes" id="UP000515150">
    <property type="component" value="Chromosome 15"/>
</dbReference>
<dbReference type="InterPro" id="IPR042411">
    <property type="entry name" value="WDR27"/>
</dbReference>
<dbReference type="GeneID" id="114870531"/>
<dbReference type="SUPFAM" id="SSF50978">
    <property type="entry name" value="WD40 repeat-like"/>
    <property type="match status" value="2"/>
</dbReference>
<keyword evidence="2" id="KW-1185">Reference proteome</keyword>
<dbReference type="RefSeq" id="XP_029031157.1">
    <property type="nucleotide sequence ID" value="XM_029175324.3"/>
</dbReference>
<dbReference type="OrthoDB" id="20669at2759"/>
<feature type="repeat" description="WD" evidence="1">
    <location>
        <begin position="510"/>
        <end position="542"/>
    </location>
</feature>
<accession>A0A6P7PE83</accession>
<dbReference type="Pfam" id="PF00400">
    <property type="entry name" value="WD40"/>
    <property type="match status" value="3"/>
</dbReference>
<dbReference type="FunCoup" id="A0A6P7PE83">
    <property type="interactions" value="75"/>
</dbReference>
<dbReference type="AlphaFoldDB" id="A0A6P7PE83"/>
<dbReference type="PANTHER" id="PTHR44525:SF1">
    <property type="entry name" value="WD REPEAT-CONTAINING PROTEIN 27"/>
    <property type="match status" value="1"/>
</dbReference>
<gene>
    <name evidence="3" type="primary">wdr27</name>
</gene>
<evidence type="ECO:0000256" key="1">
    <source>
        <dbReference type="PROSITE-ProRule" id="PRU00221"/>
    </source>
</evidence>
<evidence type="ECO:0000313" key="2">
    <source>
        <dbReference type="Proteomes" id="UP000515150"/>
    </source>
</evidence>
<dbReference type="PANTHER" id="PTHR44525">
    <property type="entry name" value="WD REPEAT-CONTAINING PROTEIN 27"/>
    <property type="match status" value="1"/>
</dbReference>
<evidence type="ECO:0000313" key="3">
    <source>
        <dbReference type="RefSeq" id="XP_029031157.1"/>
    </source>
</evidence>
<sequence>MIEQLRLTCDRLVSHRQLACGHSYCGIPVHGKDIFIYSNTDTERKPLLLTGHHGDISAMTFGQSSRRLLLCSASADYIIVWDVEQCQKRSQEGKIAAGTIVGSLLGDVVHLSFCSSDERVAACSGVTVYILSSEKQEVISALAGHLGPLTSAEFCPWNKHILITTSEDRTFKVWNLETETVCYQSFVLSASPLISSAFLEENRHVIIGSTDGQVWCFSFPDDHKCELVTKIEIQKVERRLHNSQQETLGQQAESVKQLPADEVEISKPILKMAPWSSFTDTTIPERDSSWLCVGSSDGLYVVNVATSELLTVLYFRDYPNLSLSVAGSWSISPGLDNSMVFLVSSLFTPHVVLVKLHLCELEGIWAGDEGFSVFPSSPLLLESPLNVELKKKEANHPKKKGEVKDQPLVFHSVARSSGYASAPRKTMFSPKTNIQKNPFFKKARKNAGLLLKDYPGDSTAPIIPHNHLSIASKPVHCIQYSGDGKQILCGLGNSSVLLYKSSLSGNPAVYTGHDKPVSSVSWSLSRQWWLSASEDRTLRLWSHGSPEPAIIMANSRFTKPIRSAQFYYLDKFLLFASGPSLYLYLYNVDITRDDIKRYQQRSVVKLAKCFTTGSATDITAMSAANDFLSYIVLVCGSDRSIQVFDMNKGVVASKLADPHSRAVHCITQNKGSMFSTQALDSYNLFLTSAVTDGVKIWDLRTLRCVRRYESHLNRCHPCSSAFSPCGQFIVSGSEDNCVKHRQETAGYLSVSAPFKAYVYDIRSSGYLHKLQRHSDTVLSVTFNPATPEVSGSALKGGRPIWEETVCSSPPSFPLNGMHVSN</sequence>
<dbReference type="KEGG" id="bspl:114870531"/>
<dbReference type="CTD" id="253769"/>
<dbReference type="Gene3D" id="2.130.10.10">
    <property type="entry name" value="YVTN repeat-like/Quinoprotein amine dehydrogenase"/>
    <property type="match status" value="3"/>
</dbReference>
<reference evidence="3" key="1">
    <citation type="submission" date="2025-08" db="UniProtKB">
        <authorList>
            <consortium name="RefSeq"/>
        </authorList>
    </citation>
    <scope>IDENTIFICATION</scope>
</reference>
<dbReference type="InParanoid" id="A0A6P7PE83"/>
<dbReference type="InterPro" id="IPR001680">
    <property type="entry name" value="WD40_rpt"/>
</dbReference>
<protein>
    <submittedName>
        <fullName evidence="3">WD repeat-containing protein 27 isoform X1</fullName>
    </submittedName>
</protein>
<dbReference type="InterPro" id="IPR036322">
    <property type="entry name" value="WD40_repeat_dom_sf"/>
</dbReference>
<dbReference type="SMART" id="SM00320">
    <property type="entry name" value="WD40"/>
    <property type="match status" value="8"/>
</dbReference>
<feature type="repeat" description="WD" evidence="1">
    <location>
        <begin position="142"/>
        <end position="184"/>
    </location>
</feature>
<dbReference type="InterPro" id="IPR015943">
    <property type="entry name" value="WD40/YVTN_repeat-like_dom_sf"/>
</dbReference>
<dbReference type="PROSITE" id="PS50294">
    <property type="entry name" value="WD_REPEATS_REGION"/>
    <property type="match status" value="2"/>
</dbReference>